<dbReference type="InterPro" id="IPR007353">
    <property type="entry name" value="DUF421"/>
</dbReference>
<evidence type="ECO:0000313" key="10">
    <source>
        <dbReference type="Proteomes" id="UP000644147"/>
    </source>
</evidence>
<reference evidence="9 10" key="1">
    <citation type="submission" date="2020-12" db="EMBL/GenBank/DDBJ databases">
        <title>Bacterial novel species Adhaeribacter sp. BT258 isolated from soil.</title>
        <authorList>
            <person name="Jung H.-Y."/>
        </authorList>
    </citation>
    <scope>NUCLEOTIDE SEQUENCE [LARGE SCALE GENOMIC DNA]</scope>
    <source>
        <strain evidence="9 10">BT258</strain>
    </source>
</reference>
<evidence type="ECO:0000256" key="4">
    <source>
        <dbReference type="ARBA" id="ARBA00022692"/>
    </source>
</evidence>
<feature type="transmembrane region" description="Helical" evidence="7">
    <location>
        <begin position="75"/>
        <end position="95"/>
    </location>
</feature>
<comment type="caution">
    <text evidence="9">The sequence shown here is derived from an EMBL/GenBank/DDBJ whole genome shotgun (WGS) entry which is preliminary data.</text>
</comment>
<evidence type="ECO:0000259" key="8">
    <source>
        <dbReference type="Pfam" id="PF04239"/>
    </source>
</evidence>
<organism evidence="9 10">
    <name type="scientific">Adhaeribacter terrigena</name>
    <dbReference type="NCBI Taxonomy" id="2793070"/>
    <lineage>
        <taxon>Bacteria</taxon>
        <taxon>Pseudomonadati</taxon>
        <taxon>Bacteroidota</taxon>
        <taxon>Cytophagia</taxon>
        <taxon>Cytophagales</taxon>
        <taxon>Hymenobacteraceae</taxon>
        <taxon>Adhaeribacter</taxon>
    </lineage>
</organism>
<evidence type="ECO:0000256" key="2">
    <source>
        <dbReference type="ARBA" id="ARBA00006448"/>
    </source>
</evidence>
<name>A0ABS1BYL6_9BACT</name>
<dbReference type="PANTHER" id="PTHR34582">
    <property type="entry name" value="UPF0702 TRANSMEMBRANE PROTEIN YCAP"/>
    <property type="match status" value="1"/>
</dbReference>
<keyword evidence="5 7" id="KW-1133">Transmembrane helix</keyword>
<keyword evidence="4 7" id="KW-0812">Transmembrane</keyword>
<feature type="transmembrane region" description="Helical" evidence="7">
    <location>
        <begin position="17"/>
        <end position="38"/>
    </location>
</feature>
<dbReference type="Proteomes" id="UP000644147">
    <property type="component" value="Unassembled WGS sequence"/>
</dbReference>
<dbReference type="Gene3D" id="3.30.240.20">
    <property type="entry name" value="bsu07140 like domains"/>
    <property type="match status" value="1"/>
</dbReference>
<evidence type="ECO:0000256" key="6">
    <source>
        <dbReference type="ARBA" id="ARBA00023136"/>
    </source>
</evidence>
<keyword evidence="6 7" id="KW-0472">Membrane</keyword>
<dbReference type="PANTHER" id="PTHR34582:SF6">
    <property type="entry name" value="UPF0702 TRANSMEMBRANE PROTEIN YCAP"/>
    <property type="match status" value="1"/>
</dbReference>
<evidence type="ECO:0000256" key="3">
    <source>
        <dbReference type="ARBA" id="ARBA00022475"/>
    </source>
</evidence>
<feature type="transmembrane region" description="Helical" evidence="7">
    <location>
        <begin position="50"/>
        <end position="69"/>
    </location>
</feature>
<dbReference type="RefSeq" id="WP_200504964.1">
    <property type="nucleotide sequence ID" value="NZ_JAEHFX010000002.1"/>
</dbReference>
<protein>
    <submittedName>
        <fullName evidence="9">DUF421 domain-containing protein</fullName>
    </submittedName>
</protein>
<sequence>MEEIFEWRRILFNDLPAVFLLEVAFRTVIMFIFLVVTLRASGKRGVKQLSIYEVVIIVALGSAAGDPMFYEDVGIVPALLVFLIVIGLYRLLTWLAGRNEWFESKVEGDPVYLIEDGEFAIDKFNRESLSQDEFFSELRVEHVEHLGQVKIALLETSGEMSIYFYEDQDVKPGLPILPAPFSQKLRQIPEAGIYACAFCGNVEKIPAGINSCDRCNRDLWVKAIQTRRIG</sequence>
<evidence type="ECO:0000256" key="5">
    <source>
        <dbReference type="ARBA" id="ARBA00022989"/>
    </source>
</evidence>
<evidence type="ECO:0000256" key="1">
    <source>
        <dbReference type="ARBA" id="ARBA00004651"/>
    </source>
</evidence>
<keyword evidence="3" id="KW-1003">Cell membrane</keyword>
<accession>A0ABS1BYL6</accession>
<dbReference type="InterPro" id="IPR023090">
    <property type="entry name" value="UPF0702_alpha/beta_dom_sf"/>
</dbReference>
<keyword evidence="10" id="KW-1185">Reference proteome</keyword>
<comment type="similarity">
    <text evidence="2">Belongs to the UPF0702 family.</text>
</comment>
<feature type="domain" description="YetF C-terminal" evidence="8">
    <location>
        <begin position="98"/>
        <end position="169"/>
    </location>
</feature>
<evidence type="ECO:0000313" key="9">
    <source>
        <dbReference type="EMBL" id="MBK0402241.1"/>
    </source>
</evidence>
<dbReference type="EMBL" id="JAEHFX010000002">
    <property type="protein sequence ID" value="MBK0402241.1"/>
    <property type="molecule type" value="Genomic_DNA"/>
</dbReference>
<dbReference type="Pfam" id="PF04239">
    <property type="entry name" value="DUF421"/>
    <property type="match status" value="1"/>
</dbReference>
<comment type="subcellular location">
    <subcellularLocation>
        <location evidence="1">Cell membrane</location>
        <topology evidence="1">Multi-pass membrane protein</topology>
    </subcellularLocation>
</comment>
<gene>
    <name evidence="9" type="ORF">I5M27_04550</name>
</gene>
<proteinExistence type="inferred from homology"/>
<evidence type="ECO:0000256" key="7">
    <source>
        <dbReference type="SAM" id="Phobius"/>
    </source>
</evidence>